<evidence type="ECO:0000256" key="11">
    <source>
        <dbReference type="ARBA" id="ARBA00023002"/>
    </source>
</evidence>
<dbReference type="SUPFAM" id="SSF55257">
    <property type="entry name" value="RBP11-like subunits of RNA polymerase"/>
    <property type="match status" value="1"/>
</dbReference>
<dbReference type="OrthoDB" id="683240at2759"/>
<dbReference type="HAMAP" id="MF_03193">
    <property type="entry name" value="COQ6_monooxygenase"/>
    <property type="match status" value="1"/>
</dbReference>
<evidence type="ECO:0000256" key="12">
    <source>
        <dbReference type="ARBA" id="ARBA00023033"/>
    </source>
</evidence>
<evidence type="ECO:0000256" key="7">
    <source>
        <dbReference type="ARBA" id="ARBA00022630"/>
    </source>
</evidence>
<evidence type="ECO:0000256" key="8">
    <source>
        <dbReference type="ARBA" id="ARBA00022688"/>
    </source>
</evidence>
<dbReference type="Pfam" id="PF01193">
    <property type="entry name" value="RNA_pol_L"/>
    <property type="match status" value="1"/>
</dbReference>
<dbReference type="InterPro" id="IPR022842">
    <property type="entry name" value="RNAP_Rpo3/Rpb3/RPAC1"/>
</dbReference>
<organism evidence="22 23">
    <name type="scientific">Xylaria flabelliformis</name>
    <dbReference type="NCBI Taxonomy" id="2512241"/>
    <lineage>
        <taxon>Eukaryota</taxon>
        <taxon>Fungi</taxon>
        <taxon>Dikarya</taxon>
        <taxon>Ascomycota</taxon>
        <taxon>Pezizomycotina</taxon>
        <taxon>Sordariomycetes</taxon>
        <taxon>Xylariomycetidae</taxon>
        <taxon>Xylariales</taxon>
        <taxon>Xylariaceae</taxon>
        <taxon>Xylaria</taxon>
    </lineage>
</organism>
<dbReference type="InterPro" id="IPR051205">
    <property type="entry name" value="UbiH/COQ6_monooxygenase"/>
</dbReference>
<dbReference type="GO" id="GO:0046983">
    <property type="term" value="F:protein dimerization activity"/>
    <property type="evidence" value="ECO:0007669"/>
    <property type="project" value="InterPro"/>
</dbReference>
<dbReference type="InterPro" id="IPR036188">
    <property type="entry name" value="FAD/NAD-bd_sf"/>
</dbReference>
<evidence type="ECO:0000256" key="9">
    <source>
        <dbReference type="ARBA" id="ARBA00022792"/>
    </source>
</evidence>
<dbReference type="InterPro" id="IPR033901">
    <property type="entry name" value="RNAPI/III_AC40"/>
</dbReference>
<keyword evidence="16" id="KW-0539">Nucleus</keyword>
<comment type="pathway">
    <text evidence="18">Cofactor biosynthesis; ubiquinone biosynthesis.</text>
</comment>
<evidence type="ECO:0000256" key="3">
    <source>
        <dbReference type="ARBA" id="ARBA00005179"/>
    </source>
</evidence>
<dbReference type="SMART" id="SM00662">
    <property type="entry name" value="RPOLD"/>
    <property type="match status" value="1"/>
</dbReference>
<evidence type="ECO:0000256" key="18">
    <source>
        <dbReference type="HAMAP-Rule" id="MF_03193"/>
    </source>
</evidence>
<keyword evidence="8 18" id="KW-0831">Ubiquinone biosynthesis</keyword>
<proteinExistence type="inferred from homology"/>
<dbReference type="InterPro" id="IPR036603">
    <property type="entry name" value="RBP11-like"/>
</dbReference>
<dbReference type="InterPro" id="IPR002938">
    <property type="entry name" value="FAD-bd"/>
</dbReference>
<dbReference type="EC" id="1.14.15.46" evidence="18"/>
<dbReference type="UniPathway" id="UPA00232"/>
<evidence type="ECO:0000256" key="19">
    <source>
        <dbReference type="SAM" id="Coils"/>
    </source>
</evidence>
<keyword evidence="12 18" id="KW-0503">Monooxygenase</keyword>
<evidence type="ECO:0000256" key="2">
    <source>
        <dbReference type="ARBA" id="ARBA00004123"/>
    </source>
</evidence>
<comment type="cofactor">
    <cofactor evidence="1 18">
        <name>FAD</name>
        <dbReference type="ChEBI" id="CHEBI:57692"/>
    </cofactor>
</comment>
<evidence type="ECO:0000313" key="23">
    <source>
        <dbReference type="Proteomes" id="UP000319160"/>
    </source>
</evidence>
<feature type="region of interest" description="Disordered" evidence="20">
    <location>
        <begin position="22"/>
        <end position="67"/>
    </location>
</feature>
<name>A0A553IBP8_9PEZI</name>
<accession>A0A553IBP8</accession>
<dbReference type="PRINTS" id="PR00420">
    <property type="entry name" value="RNGMNOXGNASE"/>
</dbReference>
<comment type="catalytic activity">
    <reaction evidence="18">
        <text>a 4-hydroxy-3-(all-trans-polyprenyl)benzoate + 2 reduced [2Fe-2S]-[ferredoxin] + O2 + 2 H(+) = a 3,4-dihydroxy-5-(all-trans-polyprenyl)benzoate + 2 oxidized [2Fe-2S]-[ferredoxin] + H2O</text>
        <dbReference type="Rhea" id="RHEA:81195"/>
        <dbReference type="Rhea" id="RHEA-COMP:9514"/>
        <dbReference type="Rhea" id="RHEA-COMP:10000"/>
        <dbReference type="Rhea" id="RHEA-COMP:10001"/>
        <dbReference type="Rhea" id="RHEA-COMP:10930"/>
        <dbReference type="ChEBI" id="CHEBI:15377"/>
        <dbReference type="ChEBI" id="CHEBI:15378"/>
        <dbReference type="ChEBI" id="CHEBI:15379"/>
        <dbReference type="ChEBI" id="CHEBI:33737"/>
        <dbReference type="ChEBI" id="CHEBI:33738"/>
        <dbReference type="ChEBI" id="CHEBI:64694"/>
        <dbReference type="ChEBI" id="CHEBI:78396"/>
        <dbReference type="EC" id="1.14.15.45"/>
    </reaction>
</comment>
<dbReference type="NCBIfam" id="TIGR01988">
    <property type="entry name" value="Ubi-OHases"/>
    <property type="match status" value="1"/>
</dbReference>
<dbReference type="Gene3D" id="2.170.120.12">
    <property type="entry name" value="DNA-directed RNA polymerase, insert domain"/>
    <property type="match status" value="1"/>
</dbReference>
<evidence type="ECO:0000256" key="15">
    <source>
        <dbReference type="ARBA" id="ARBA00023163"/>
    </source>
</evidence>
<keyword evidence="11 18" id="KW-0560">Oxidoreductase</keyword>
<evidence type="ECO:0000256" key="16">
    <source>
        <dbReference type="ARBA" id="ARBA00023242"/>
    </source>
</evidence>
<dbReference type="GO" id="GO:0055029">
    <property type="term" value="C:nuclear DNA-directed RNA polymerase complex"/>
    <property type="evidence" value="ECO:0007669"/>
    <property type="project" value="UniProtKB-ARBA"/>
</dbReference>
<dbReference type="Gene3D" id="1.20.1270.60">
    <property type="entry name" value="Arfaptin homology (AH) domain/BAR domain"/>
    <property type="match status" value="1"/>
</dbReference>
<evidence type="ECO:0000256" key="5">
    <source>
        <dbReference type="ARBA" id="ARBA00022478"/>
    </source>
</evidence>
<dbReference type="AlphaFoldDB" id="A0A553IBP8"/>
<dbReference type="Gene3D" id="3.50.50.60">
    <property type="entry name" value="FAD/NAD(P)-binding domain"/>
    <property type="match status" value="2"/>
</dbReference>
<dbReference type="InterPro" id="IPR010971">
    <property type="entry name" value="UbiH/COQ6"/>
</dbReference>
<dbReference type="CDD" id="cd07032">
    <property type="entry name" value="RNAP_I_II_AC40"/>
    <property type="match status" value="1"/>
</dbReference>
<dbReference type="PANTHER" id="PTHR43876:SF7">
    <property type="entry name" value="UBIQUINONE BIOSYNTHESIS MONOOXYGENASE COQ6, MITOCHONDRIAL"/>
    <property type="match status" value="1"/>
</dbReference>
<dbReference type="EMBL" id="VFLP01000005">
    <property type="protein sequence ID" value="TRX97625.1"/>
    <property type="molecule type" value="Genomic_DNA"/>
</dbReference>
<comment type="similarity">
    <text evidence="17">Belongs to the archaeal Rpo3/eukaryotic RPB3 RNA polymerase subunit family.</text>
</comment>
<dbReference type="Pfam" id="PF01000">
    <property type="entry name" value="RNA_pol_A_bac"/>
    <property type="match status" value="1"/>
</dbReference>
<dbReference type="HAMAP" id="MF_00320">
    <property type="entry name" value="RNApol_arch_Rpo3"/>
    <property type="match status" value="1"/>
</dbReference>
<comment type="function">
    <text evidence="18">FAD-dependent monooxygenase required for two non-consecutive steps during ubiquinone biosynthesis. Required for the C5-ring hydroxylation during ubiquinone biosynthesis by catalyzing the hydroxylation of 4-hydroxy-3-(all-trans-polyprenyl)benzoic acid to 3,4-dihydroxy-5-(all-trans-polyprenyl)benzoic acid. Also acts downstream of coq4, for the C1-hydroxylation during ubiquinone biosynthesis by catalyzing the hydroxylation of 2-methoxy-6-(all-trans-polyprenyl)phenol to 2-methoxy-6-(all-trans-polyprenyl)benzene-1,4-diol. The electrons required for the hydroxylation reaction are funneled indirectly to coq6 from NADPH via a ferredoxin/ferredoxin reductase system.</text>
</comment>
<dbReference type="STRING" id="2512241.A0A553IBP8"/>
<dbReference type="FunFam" id="3.50.50.60:FF:000245">
    <property type="entry name" value="Ubiquinone biosynthesis monooxygenase COQ6, mitochondrial"/>
    <property type="match status" value="1"/>
</dbReference>
<evidence type="ECO:0000313" key="22">
    <source>
        <dbReference type="EMBL" id="TRX97625.1"/>
    </source>
</evidence>
<dbReference type="GO" id="GO:0120538">
    <property type="term" value="F:2-methoxy-6-polyprenolphenol 4-hydroxylase activity"/>
    <property type="evidence" value="ECO:0007669"/>
    <property type="project" value="UniProtKB-EC"/>
</dbReference>
<dbReference type="GO" id="GO:0003677">
    <property type="term" value="F:DNA binding"/>
    <property type="evidence" value="ECO:0007669"/>
    <property type="project" value="InterPro"/>
</dbReference>
<dbReference type="FunFam" id="1.20.1270.60:FF:000005">
    <property type="entry name" value="Sphingolipid long chain base-responsive pil1"/>
    <property type="match status" value="1"/>
</dbReference>
<keyword evidence="15" id="KW-0804">Transcription</keyword>
<dbReference type="GO" id="GO:0031314">
    <property type="term" value="C:extrinsic component of mitochondrial inner membrane"/>
    <property type="evidence" value="ECO:0007669"/>
    <property type="project" value="UniProtKB-UniRule"/>
</dbReference>
<dbReference type="PANTHER" id="PTHR43876">
    <property type="entry name" value="UBIQUINONE BIOSYNTHESIS MONOOXYGENASE COQ6, MITOCHONDRIAL"/>
    <property type="match status" value="1"/>
</dbReference>
<dbReference type="SUPFAM" id="SSF51905">
    <property type="entry name" value="FAD/NAD(P)-binding domain"/>
    <property type="match status" value="1"/>
</dbReference>
<comment type="pathway">
    <text evidence="3">Secondary metabolite biosynthesis.</text>
</comment>
<dbReference type="GO" id="GO:0003899">
    <property type="term" value="F:DNA-directed RNA polymerase activity"/>
    <property type="evidence" value="ECO:0007669"/>
    <property type="project" value="InterPro"/>
</dbReference>
<feature type="coiled-coil region" evidence="19">
    <location>
        <begin position="194"/>
        <end position="221"/>
    </location>
</feature>
<keyword evidence="14 18" id="KW-0472">Membrane</keyword>
<dbReference type="FunFam" id="3.50.50.60:FF:000021">
    <property type="entry name" value="Ubiquinone biosynthesis monooxygenase COQ6"/>
    <property type="match status" value="1"/>
</dbReference>
<comment type="subcellular location">
    <subcellularLocation>
        <location evidence="18">Mitochondrion inner membrane</location>
        <topology evidence="18">Peripheral membrane protein</topology>
        <orientation evidence="18">Matrix side</orientation>
    </subcellularLocation>
    <subcellularLocation>
        <location evidence="2">Nucleus</location>
    </subcellularLocation>
</comment>
<reference evidence="23" key="1">
    <citation type="submission" date="2019-06" db="EMBL/GenBank/DDBJ databases">
        <title>Draft genome sequence of the griseofulvin-producing fungus Xylaria cubensis strain G536.</title>
        <authorList>
            <person name="Mead M.E."/>
            <person name="Raja H.A."/>
            <person name="Steenwyk J.L."/>
            <person name="Knowles S.L."/>
            <person name="Oberlies N.H."/>
            <person name="Rokas A."/>
        </authorList>
    </citation>
    <scope>NUCLEOTIDE SEQUENCE [LARGE SCALE GENOMIC DNA]</scope>
    <source>
        <strain evidence="23">G536</strain>
    </source>
</reference>
<dbReference type="FunFam" id="2.170.120.12:FF:000003">
    <property type="entry name" value="Dna-directed rna polymerases i and iii subunit"/>
    <property type="match status" value="1"/>
</dbReference>
<dbReference type="PROSITE" id="PS00446">
    <property type="entry name" value="RNA_POL_D_30KD"/>
    <property type="match status" value="1"/>
</dbReference>
<evidence type="ECO:0000256" key="13">
    <source>
        <dbReference type="ARBA" id="ARBA00023128"/>
    </source>
</evidence>
<keyword evidence="13 18" id="KW-0496">Mitochondrion</keyword>
<evidence type="ECO:0000256" key="4">
    <source>
        <dbReference type="ARBA" id="ARBA00005349"/>
    </source>
</evidence>
<dbReference type="GO" id="GO:0106364">
    <property type="term" value="F:4-hydroxy-3-all-trans-polyprenylbenzoate oxygenase activity"/>
    <property type="evidence" value="ECO:0007669"/>
    <property type="project" value="UniProtKB-EC"/>
</dbReference>
<keyword evidence="6" id="KW-0597">Phosphoprotein</keyword>
<dbReference type="InterPro" id="IPR011262">
    <property type="entry name" value="DNA-dir_RNA_pol_insert"/>
</dbReference>
<dbReference type="InterPro" id="IPR000689">
    <property type="entry name" value="UbQ_mOase_COQ6"/>
</dbReference>
<feature type="domain" description="DNA-directed RNA polymerase RpoA/D/Rpb3-type" evidence="21">
    <location>
        <begin position="884"/>
        <end position="1189"/>
    </location>
</feature>
<keyword evidence="9 18" id="KW-0999">Mitochondrion inner membrane</keyword>
<feature type="compositionally biased region" description="Polar residues" evidence="20">
    <location>
        <begin position="30"/>
        <end position="62"/>
    </location>
</feature>
<keyword evidence="19" id="KW-0175">Coiled coil</keyword>
<evidence type="ECO:0000256" key="10">
    <source>
        <dbReference type="ARBA" id="ARBA00022827"/>
    </source>
</evidence>
<dbReference type="GO" id="GO:0071949">
    <property type="term" value="F:FAD binding"/>
    <property type="evidence" value="ECO:0007669"/>
    <property type="project" value="InterPro"/>
</dbReference>
<dbReference type="GO" id="GO:0006351">
    <property type="term" value="P:DNA-templated transcription"/>
    <property type="evidence" value="ECO:0007669"/>
    <property type="project" value="InterPro"/>
</dbReference>
<evidence type="ECO:0000256" key="6">
    <source>
        <dbReference type="ARBA" id="ARBA00022553"/>
    </source>
</evidence>
<dbReference type="SUPFAM" id="SSF56553">
    <property type="entry name" value="Insert subdomain of RNA polymerase alpha subunit"/>
    <property type="match status" value="1"/>
</dbReference>
<protein>
    <recommendedName>
        <fullName evidence="18">Ubiquinone biosynthesis monooxygenase COQ6, mitochondrial</fullName>
        <ecNumber evidence="18">1.14.15.45</ecNumber>
    </recommendedName>
    <alternativeName>
        <fullName evidence="18">2-methoxy-6-polyprenolphenol 4-hydroxylase</fullName>
        <ecNumber evidence="18">1.14.15.46</ecNumber>
    </alternativeName>
</protein>
<comment type="caution">
    <text evidence="22">The sequence shown here is derived from an EMBL/GenBank/DDBJ whole genome shotgun (WGS) entry which is preliminary data.</text>
</comment>
<comment type="subunit">
    <text evidence="18">Component of a multi-subunit COQ enzyme complex, composed of at least COQ3, COQ4, COQ5, COQ6, COQ7 and COQ9.</text>
</comment>
<gene>
    <name evidence="18" type="primary">COQ6</name>
    <name evidence="22" type="ORF">FHL15_001380</name>
</gene>
<evidence type="ECO:0000256" key="14">
    <source>
        <dbReference type="ARBA" id="ARBA00023136"/>
    </source>
</evidence>
<dbReference type="GO" id="GO:0016712">
    <property type="term" value="F:oxidoreductase activity, acting on paired donors, with incorporation or reduction of molecular oxygen, reduced flavin or flavoprotein as one donor, and incorporation of one atom of oxygen"/>
    <property type="evidence" value="ECO:0007669"/>
    <property type="project" value="UniProtKB-UniRule"/>
</dbReference>
<dbReference type="Proteomes" id="UP000319160">
    <property type="component" value="Unassembled WGS sequence"/>
</dbReference>
<dbReference type="Pfam" id="PF01494">
    <property type="entry name" value="FAD_binding_3"/>
    <property type="match status" value="1"/>
</dbReference>
<dbReference type="InterPro" id="IPR028245">
    <property type="entry name" value="PIL1/LSP1"/>
</dbReference>
<keyword evidence="23" id="KW-1185">Reference proteome</keyword>
<evidence type="ECO:0000259" key="21">
    <source>
        <dbReference type="SMART" id="SM00662"/>
    </source>
</evidence>
<evidence type="ECO:0000256" key="17">
    <source>
        <dbReference type="ARBA" id="ARBA00025804"/>
    </source>
</evidence>
<dbReference type="Gene3D" id="3.30.1360.10">
    <property type="entry name" value="RNA polymerase, RBP11-like subunit"/>
    <property type="match status" value="1"/>
</dbReference>
<dbReference type="InterPro" id="IPR036643">
    <property type="entry name" value="RNApol_insert_sf"/>
</dbReference>
<dbReference type="InterPro" id="IPR011263">
    <property type="entry name" value="DNA-dir_RNA_pol_RpoA/D/Rpb3"/>
</dbReference>
<keyword evidence="5" id="KW-0240">DNA-directed RNA polymerase</keyword>
<keyword evidence="10 18" id="KW-0274">FAD</keyword>
<comment type="similarity">
    <text evidence="4 18">Belongs to the UbiH/COQ6 family.</text>
</comment>
<evidence type="ECO:0000256" key="1">
    <source>
        <dbReference type="ARBA" id="ARBA00001974"/>
    </source>
</evidence>
<dbReference type="Pfam" id="PF13805">
    <property type="entry name" value="Pil1"/>
    <property type="match status" value="1"/>
</dbReference>
<dbReference type="InterPro" id="IPR001514">
    <property type="entry name" value="DNA-dir_RNA_pol_30-40kDasu_CS"/>
</dbReference>
<dbReference type="InterPro" id="IPR027267">
    <property type="entry name" value="AH/BAR_dom_sf"/>
</dbReference>
<keyword evidence="7 18" id="KW-0285">Flavoprotein</keyword>
<dbReference type="EC" id="1.14.15.45" evidence="18"/>
<comment type="catalytic activity">
    <reaction evidence="18">
        <text>a 2-methoxy-6-(all-trans-polyprenyl)phenol + 2 reduced [2Fe-2S]-[ferredoxin] + O2 + 2 H(+) = a 2-methoxy-6-(all-trans-polyprenyl)benzene-1,4-diol + 2 oxidized [2Fe-2S]-[ferredoxin] + H2O</text>
        <dbReference type="Rhea" id="RHEA:81183"/>
        <dbReference type="Rhea" id="RHEA-COMP:9551"/>
        <dbReference type="Rhea" id="RHEA-COMP:10000"/>
        <dbReference type="Rhea" id="RHEA-COMP:10001"/>
        <dbReference type="Rhea" id="RHEA-COMP:10858"/>
        <dbReference type="ChEBI" id="CHEBI:15377"/>
        <dbReference type="ChEBI" id="CHEBI:15378"/>
        <dbReference type="ChEBI" id="CHEBI:15379"/>
        <dbReference type="ChEBI" id="CHEBI:33737"/>
        <dbReference type="ChEBI" id="CHEBI:33738"/>
        <dbReference type="ChEBI" id="CHEBI:62731"/>
        <dbReference type="ChEBI" id="CHEBI:84166"/>
        <dbReference type="EC" id="1.14.15.46"/>
    </reaction>
</comment>
<sequence length="1197" mass="132280">MDFFFRNSSKGVAELERKLPRSPLAPLSPQRRSNSWNSPDSTYMNRSLSIRTGKGNSSSSSPTHRKGFSFASLRGSIQPELSRRLYRLIKSTNNLISAHETAGKERDTIARELSEWGEQAQDDAVSDISDKVGVILSELGAQEDSYAHNLDDARGILKVIRNTEKSVQPSRDNKGKIADEIQKLKLKEPQSTKLVVLEQELVRAEAENLVAEAQLSNITRKKLKEAYDAEFIAVIERAEKQIILAKHGQRLLSLLDDSPMTPGDAYRVYENGPAARQVLNDAEDDLKSWETNRGHGSVENEVTGHGTGGGISHGAPHDDASKANMEALKLTSRHLRRPTPGICRSCNRKLKQQLARSYTSTSQPDIYDVVCVGGGPAGLSLLAALKANPTTAGLRLALVEAQDLSKLRSWALPLDRFSNRCSSLTPSSANFLNKIGAWSHIQRDRVQPYHEMQVWDGVSDARIEFDWAPGSAPNGKTIAYMIENLNLTSGLLKRIDELSGIAIFDSARVENITLGEETEELDFREWPIVHLGEGKQLAARLLVGADGANSPVRTFAGIDSKGWDYGRHGVVATLELDGNGWAGDETKIAYQRFLPTGPIAMLPMPGNYSTLVWSTTPANAALLKSLPAKDFIALVNAAFRLSPVDLQFMHTMSSGHEDELSWRLQHTRFEPQAVPQKVIGVQEGTVASFPLKMRHADTYIGERVALVGDAAHTTHPLAGQGLNQGQGDVESLAKTIDYAVSHGQDIGTRMSLESYNSERYVANHVLLGVIDKLHKLYSVESGPLIPLRSWGLSAVNAMGPLKGFFMQQAAVTAVENIMAPSSGRRAPSAAELEQRNTIGINKETVTNTVSDAYPDNYANEEHAWDKEDFRRTFKIQFHQNDQFEAQFSLIGIDASVANAFRRIMIAEIPSLAIETVFVNNNTSVIQDEVLAHRLGLIPFTGGKKGLREFMGFWRKPGPEEDAYATTFDTNTVSLKLAAKCTRNKDAPKDATDPKVLYNNAHVYARDIVFEPLGGQAKWFSGEDTIRPVNPDILIAKMRPGQEIDIEMHMHKGFGWDHSKYSPVATASYRLMPKITILRPVLGADAEKFANCFIPGVIGLEKVTRQEAKTKGSGYEGHEGELKAVVKDPMRDTVSREVHRHPEFEGKVKLGRRKDHFIFSVESAGQWDSDEIFLESVKTLKKKCGILRPQVTNMVQTF</sequence>
<evidence type="ECO:0000256" key="20">
    <source>
        <dbReference type="SAM" id="MobiDB-lite"/>
    </source>
</evidence>
<dbReference type="InterPro" id="IPR018168">
    <property type="entry name" value="Ubi_Hdrlase_CS"/>
</dbReference>
<dbReference type="PROSITE" id="PS01304">
    <property type="entry name" value="UBIH"/>
    <property type="match status" value="1"/>
</dbReference>